<name>A0A7I7M8Q9_9MYCO</name>
<dbReference type="PROSITE" id="PS00583">
    <property type="entry name" value="PFKB_KINASES_1"/>
    <property type="match status" value="1"/>
</dbReference>
<dbReference type="GO" id="GO:0005524">
    <property type="term" value="F:ATP binding"/>
    <property type="evidence" value="ECO:0007669"/>
    <property type="project" value="UniProtKB-KW"/>
</dbReference>
<dbReference type="SUPFAM" id="SSF53613">
    <property type="entry name" value="Ribokinase-like"/>
    <property type="match status" value="1"/>
</dbReference>
<organism evidence="7 8">
    <name type="scientific">Mycolicibacterium psychrotolerans</name>
    <dbReference type="NCBI Taxonomy" id="216929"/>
    <lineage>
        <taxon>Bacteria</taxon>
        <taxon>Bacillati</taxon>
        <taxon>Actinomycetota</taxon>
        <taxon>Actinomycetes</taxon>
        <taxon>Mycobacteriales</taxon>
        <taxon>Mycobacteriaceae</taxon>
        <taxon>Mycolicibacterium</taxon>
    </lineage>
</organism>
<dbReference type="InterPro" id="IPR050306">
    <property type="entry name" value="PfkB_Carbo_kinase"/>
</dbReference>
<dbReference type="PANTHER" id="PTHR43085:SF1">
    <property type="entry name" value="PSEUDOURIDINE KINASE-RELATED"/>
    <property type="match status" value="1"/>
</dbReference>
<sequence length="308" mass="32217">MSRALVIGEALIDVVERAGKPASEHVGGSPLNVAVGLSRLGRGVDFLTSIGDDPRGRRIGDYVAAAGVHLLEGSVAARRTPVARALLDAHGAATYTFDLDWRLDGVVDVAPPTVVHTGSIATVLEPGCLAVAALVESLRESATIAFDPNVRASLVTDVAVTTERIERLVSLSDVVKASDEDLRWLAPDSTPEEVAQRWVQRGPAVVAVTTGGEGAFAVSAAGSVRVPARPVRVADTVGAGDSFMAGMLDELWSLDLLGARRREDLRGITADQLRAVLDAAVLNSALTVEQAGALLPDRATRDAARKSR</sequence>
<dbReference type="CDD" id="cd01167">
    <property type="entry name" value="bac_FRK"/>
    <property type="match status" value="1"/>
</dbReference>
<keyword evidence="2" id="KW-0808">Transferase</keyword>
<keyword evidence="5" id="KW-0067">ATP-binding</keyword>
<dbReference type="InterPro" id="IPR002173">
    <property type="entry name" value="Carboh/pur_kinase_PfkB_CS"/>
</dbReference>
<dbReference type="AlphaFoldDB" id="A0A7I7M8Q9"/>
<dbReference type="Gene3D" id="3.40.1190.20">
    <property type="match status" value="1"/>
</dbReference>
<evidence type="ECO:0000259" key="6">
    <source>
        <dbReference type="Pfam" id="PF00294"/>
    </source>
</evidence>
<dbReference type="InterPro" id="IPR011611">
    <property type="entry name" value="PfkB_dom"/>
</dbReference>
<reference evidence="7 8" key="1">
    <citation type="journal article" date="2019" name="Emerg. Microbes Infect.">
        <title>Comprehensive subspecies identification of 175 nontuberculous mycobacteria species based on 7547 genomic profiles.</title>
        <authorList>
            <person name="Matsumoto Y."/>
            <person name="Kinjo T."/>
            <person name="Motooka D."/>
            <person name="Nabeya D."/>
            <person name="Jung N."/>
            <person name="Uechi K."/>
            <person name="Horii T."/>
            <person name="Iida T."/>
            <person name="Fujita J."/>
            <person name="Nakamura S."/>
        </authorList>
    </citation>
    <scope>NUCLEOTIDE SEQUENCE [LARGE SCALE GENOMIC DNA]</scope>
    <source>
        <strain evidence="7 8">JCM 13323</strain>
    </source>
</reference>
<dbReference type="RefSeq" id="WP_163721014.1">
    <property type="nucleotide sequence ID" value="NZ_AP022574.1"/>
</dbReference>
<comment type="similarity">
    <text evidence="1">Belongs to the carbohydrate kinase PfkB family.</text>
</comment>
<dbReference type="EMBL" id="AP022574">
    <property type="protein sequence ID" value="BBX67883.1"/>
    <property type="molecule type" value="Genomic_DNA"/>
</dbReference>
<evidence type="ECO:0000256" key="3">
    <source>
        <dbReference type="ARBA" id="ARBA00022741"/>
    </source>
</evidence>
<dbReference type="Proteomes" id="UP000466514">
    <property type="component" value="Chromosome"/>
</dbReference>
<evidence type="ECO:0000256" key="4">
    <source>
        <dbReference type="ARBA" id="ARBA00022777"/>
    </source>
</evidence>
<accession>A0A7I7M8Q9</accession>
<evidence type="ECO:0000256" key="2">
    <source>
        <dbReference type="ARBA" id="ARBA00022679"/>
    </source>
</evidence>
<protein>
    <submittedName>
        <fullName evidence="7">Fructokinase</fullName>
    </submittedName>
</protein>
<evidence type="ECO:0000256" key="1">
    <source>
        <dbReference type="ARBA" id="ARBA00010688"/>
    </source>
</evidence>
<evidence type="ECO:0000256" key="5">
    <source>
        <dbReference type="ARBA" id="ARBA00022840"/>
    </source>
</evidence>
<feature type="domain" description="Carbohydrate kinase PfkB" evidence="6">
    <location>
        <begin position="2"/>
        <end position="293"/>
    </location>
</feature>
<proteinExistence type="inferred from homology"/>
<dbReference type="KEGG" id="mpsc:MPSYJ_13440"/>
<dbReference type="InterPro" id="IPR029056">
    <property type="entry name" value="Ribokinase-like"/>
</dbReference>
<evidence type="ECO:0000313" key="7">
    <source>
        <dbReference type="EMBL" id="BBX67883.1"/>
    </source>
</evidence>
<keyword evidence="3" id="KW-0547">Nucleotide-binding</keyword>
<dbReference type="GO" id="GO:0016301">
    <property type="term" value="F:kinase activity"/>
    <property type="evidence" value="ECO:0007669"/>
    <property type="project" value="UniProtKB-KW"/>
</dbReference>
<dbReference type="Pfam" id="PF00294">
    <property type="entry name" value="PfkB"/>
    <property type="match status" value="1"/>
</dbReference>
<dbReference type="PANTHER" id="PTHR43085">
    <property type="entry name" value="HEXOKINASE FAMILY MEMBER"/>
    <property type="match status" value="1"/>
</dbReference>
<evidence type="ECO:0000313" key="8">
    <source>
        <dbReference type="Proteomes" id="UP000466514"/>
    </source>
</evidence>
<keyword evidence="4 7" id="KW-0418">Kinase</keyword>
<dbReference type="PROSITE" id="PS00584">
    <property type="entry name" value="PFKB_KINASES_2"/>
    <property type="match status" value="1"/>
</dbReference>
<keyword evidence="8" id="KW-1185">Reference proteome</keyword>
<gene>
    <name evidence="7" type="ORF">MPSYJ_13440</name>
</gene>